<evidence type="ECO:0000313" key="3">
    <source>
        <dbReference type="EMBL" id="EID75058.1"/>
    </source>
</evidence>
<dbReference type="PANTHER" id="PTHR22911">
    <property type="entry name" value="ACYL-MALONYL CONDENSING ENZYME-RELATED"/>
    <property type="match status" value="1"/>
</dbReference>
<keyword evidence="4" id="KW-1185">Reference proteome</keyword>
<feature type="transmembrane region" description="Helical" evidence="1">
    <location>
        <begin position="127"/>
        <end position="149"/>
    </location>
</feature>
<feature type="domain" description="EamA" evidence="2">
    <location>
        <begin position="31"/>
        <end position="172"/>
    </location>
</feature>
<dbReference type="PATRIC" id="fig|946077.3.peg.1541"/>
<dbReference type="SUPFAM" id="SSF103481">
    <property type="entry name" value="Multidrug resistance efflux transporter EmrE"/>
    <property type="match status" value="2"/>
</dbReference>
<accession>I0WF92</accession>
<keyword evidence="1" id="KW-0812">Transmembrane</keyword>
<keyword evidence="1" id="KW-1133">Transmembrane helix</keyword>
<feature type="domain" description="EamA" evidence="2">
    <location>
        <begin position="179"/>
        <end position="308"/>
    </location>
</feature>
<protein>
    <recommendedName>
        <fullName evidence="2">EamA domain-containing protein</fullName>
    </recommendedName>
</protein>
<evidence type="ECO:0000313" key="4">
    <source>
        <dbReference type="Proteomes" id="UP000005938"/>
    </source>
</evidence>
<gene>
    <name evidence="3" type="ORF">W5A_07627</name>
</gene>
<reference evidence="3 4" key="1">
    <citation type="journal article" date="2012" name="J. Bacteriol.">
        <title>Genome Sequence of the Halotolerant Bacterium Imtechella halotolerans K1T.</title>
        <authorList>
            <person name="Kumar S."/>
            <person name="Vikram S."/>
            <person name="Subramanian S."/>
            <person name="Raghava G.P."/>
            <person name="Pinnaka A.K."/>
        </authorList>
    </citation>
    <scope>NUCLEOTIDE SEQUENCE [LARGE SCALE GENOMIC DNA]</scope>
    <source>
        <strain evidence="3 4">K1</strain>
    </source>
</reference>
<evidence type="ECO:0000259" key="2">
    <source>
        <dbReference type="Pfam" id="PF00892"/>
    </source>
</evidence>
<feature type="transmembrane region" description="Helical" evidence="1">
    <location>
        <begin position="179"/>
        <end position="194"/>
    </location>
</feature>
<dbReference type="AlphaFoldDB" id="I0WF92"/>
<feature type="transmembrane region" description="Helical" evidence="1">
    <location>
        <begin position="269"/>
        <end position="286"/>
    </location>
</feature>
<dbReference type="eggNOG" id="COG2962">
    <property type="taxonomic scope" value="Bacteria"/>
</dbReference>
<comment type="caution">
    <text evidence="3">The sequence shown here is derived from an EMBL/GenBank/DDBJ whole genome shotgun (WGS) entry which is preliminary data.</text>
</comment>
<organism evidence="3 4">
    <name type="scientific">Imtechella halotolerans K1</name>
    <dbReference type="NCBI Taxonomy" id="946077"/>
    <lineage>
        <taxon>Bacteria</taxon>
        <taxon>Pseudomonadati</taxon>
        <taxon>Bacteroidota</taxon>
        <taxon>Flavobacteriia</taxon>
        <taxon>Flavobacteriales</taxon>
        <taxon>Flavobacteriaceae</taxon>
        <taxon>Imtechella</taxon>
    </lineage>
</organism>
<feature type="transmembrane region" description="Helical" evidence="1">
    <location>
        <begin position="156"/>
        <end position="173"/>
    </location>
</feature>
<dbReference type="PANTHER" id="PTHR22911:SF137">
    <property type="entry name" value="SOLUTE CARRIER FAMILY 35 MEMBER G2-RELATED"/>
    <property type="match status" value="1"/>
</dbReference>
<name>I0WF92_9FLAO</name>
<feature type="transmembrane region" description="Helical" evidence="1">
    <location>
        <begin position="235"/>
        <end position="257"/>
    </location>
</feature>
<feature type="transmembrane region" description="Helical" evidence="1">
    <location>
        <begin position="29"/>
        <end position="47"/>
    </location>
</feature>
<feature type="transmembrane region" description="Helical" evidence="1">
    <location>
        <begin position="206"/>
        <end position="223"/>
    </location>
</feature>
<dbReference type="Gene3D" id="1.10.3730.20">
    <property type="match status" value="1"/>
</dbReference>
<keyword evidence="1" id="KW-0472">Membrane</keyword>
<dbReference type="GO" id="GO:0016020">
    <property type="term" value="C:membrane"/>
    <property type="evidence" value="ECO:0007669"/>
    <property type="project" value="InterPro"/>
</dbReference>
<evidence type="ECO:0000256" key="1">
    <source>
        <dbReference type="SAM" id="Phobius"/>
    </source>
</evidence>
<feature type="transmembrane region" description="Helical" evidence="1">
    <location>
        <begin position="100"/>
        <end position="121"/>
    </location>
</feature>
<feature type="transmembrane region" description="Helical" evidence="1">
    <location>
        <begin position="59"/>
        <end position="77"/>
    </location>
</feature>
<sequence length="328" mass="36856">MSKYLFCHLIPCTFASSFSGGDAMKNQPYFWAAFVAFFIWGFFSLALKPIAHYPSLDILFFRVFMSVGMLSLINLGMRRKKGQKDMADFKALPARDKKQTISLTVVGALLLAANWLVFIYVMNHVSVNAAAFAYLVCPILTTVFAYAFLKEKLSRIQWLAVSSSAFACVLLSFGHIMEVVYSLVVAATYALYLVSQRKNNKADKLWSLNIQLVIVALLLAPFFPILSGPIPTEHIFYICLSFIVVIFTIIPLFLNLYALKGVNSATVGILIYINPIINFLLAITYFKEEVTSLQLAGYGLILFSIVLFNEKALRGNPKVLAWKTMRKR</sequence>
<dbReference type="EMBL" id="AJJU01000008">
    <property type="protein sequence ID" value="EID75058.1"/>
    <property type="molecule type" value="Genomic_DNA"/>
</dbReference>
<dbReference type="InterPro" id="IPR037185">
    <property type="entry name" value="EmrE-like"/>
</dbReference>
<dbReference type="STRING" id="946077.W5A_07627"/>
<feature type="transmembrane region" description="Helical" evidence="1">
    <location>
        <begin position="292"/>
        <end position="308"/>
    </location>
</feature>
<proteinExistence type="predicted"/>
<dbReference type="InterPro" id="IPR000620">
    <property type="entry name" value="EamA_dom"/>
</dbReference>
<dbReference type="Proteomes" id="UP000005938">
    <property type="component" value="Unassembled WGS sequence"/>
</dbReference>
<dbReference type="RefSeq" id="WP_008239112.1">
    <property type="nucleotide sequence ID" value="NZ_AJJU01000008.1"/>
</dbReference>
<dbReference type="Pfam" id="PF00892">
    <property type="entry name" value="EamA"/>
    <property type="match status" value="2"/>
</dbReference>